<evidence type="ECO:0000313" key="3">
    <source>
        <dbReference type="Proteomes" id="UP000055590"/>
    </source>
</evidence>
<reference evidence="2 3" key="1">
    <citation type="submission" date="2015-08" db="EMBL/GenBank/DDBJ databases">
        <authorList>
            <person name="Babu N.S."/>
            <person name="Beckwith C.J."/>
            <person name="Beseler K.G."/>
            <person name="Brison A."/>
            <person name="Carone J.V."/>
            <person name="Caskin T.P."/>
            <person name="Diamond M."/>
            <person name="Durham M.E."/>
            <person name="Foxe J.M."/>
            <person name="Go M."/>
            <person name="Henderson B.A."/>
            <person name="Jones I.B."/>
            <person name="McGettigan J.A."/>
            <person name="Micheletti S.J."/>
            <person name="Nasrallah M.E."/>
            <person name="Ortiz D."/>
            <person name="Piller C.R."/>
            <person name="Privatt S.R."/>
            <person name="Schneider S.L."/>
            <person name="Sharp S."/>
            <person name="Smith T.C."/>
            <person name="Stanton J.D."/>
            <person name="Ullery H.E."/>
            <person name="Wilson R.J."/>
            <person name="Serrano M.G."/>
            <person name="Buck G."/>
            <person name="Lee V."/>
            <person name="Wang Y."/>
            <person name="Carvalho R."/>
            <person name="Voegtly L."/>
            <person name="Shi R."/>
            <person name="Duckworth R."/>
            <person name="Johnson A."/>
            <person name="Loviza R."/>
            <person name="Walstead R."/>
            <person name="Shah Z."/>
            <person name="Kiflezghi M."/>
            <person name="Wade K."/>
            <person name="Ball S.L."/>
            <person name="Bradley K.W."/>
            <person name="Asai D.J."/>
            <person name="Bowman C.A."/>
            <person name="Russell D.A."/>
            <person name="Pope W.H."/>
            <person name="Jacobs-Sera D."/>
            <person name="Hendrix R.W."/>
            <person name="Hatfull G.F."/>
        </authorList>
    </citation>
    <scope>NUCLEOTIDE SEQUENCE [LARGE SCALE GENOMIC DNA]</scope>
    <source>
        <strain evidence="2 3">DSM 27710</strain>
    </source>
</reference>
<dbReference type="KEGG" id="vin:AKJ08_2607"/>
<dbReference type="EMBL" id="CP012332">
    <property type="protein sequence ID" value="AKU92220.1"/>
    <property type="molecule type" value="Genomic_DNA"/>
</dbReference>
<sequence length="76" mass="8237">MQRPDVETSAAPSAPPSRPSRGPTRLQGSIPSRSALHRAAAGHDRLLRASVRGLLVGQTPTFTHMSGNSHRLTWTW</sequence>
<proteinExistence type="predicted"/>
<organism evidence="2 3">
    <name type="scientific">Vulgatibacter incomptus</name>
    <dbReference type="NCBI Taxonomy" id="1391653"/>
    <lineage>
        <taxon>Bacteria</taxon>
        <taxon>Pseudomonadati</taxon>
        <taxon>Myxococcota</taxon>
        <taxon>Myxococcia</taxon>
        <taxon>Myxococcales</taxon>
        <taxon>Cystobacterineae</taxon>
        <taxon>Vulgatibacteraceae</taxon>
        <taxon>Vulgatibacter</taxon>
    </lineage>
</organism>
<evidence type="ECO:0000313" key="2">
    <source>
        <dbReference type="EMBL" id="AKU92220.1"/>
    </source>
</evidence>
<accession>A0A0K1PFD5</accession>
<gene>
    <name evidence="2" type="ORF">AKJ08_2607</name>
</gene>
<dbReference type="AlphaFoldDB" id="A0A0K1PFD5"/>
<dbReference type="Proteomes" id="UP000055590">
    <property type="component" value="Chromosome"/>
</dbReference>
<evidence type="ECO:0000256" key="1">
    <source>
        <dbReference type="SAM" id="MobiDB-lite"/>
    </source>
</evidence>
<protein>
    <submittedName>
        <fullName evidence="2">Uncharacterized protein</fullName>
    </submittedName>
</protein>
<keyword evidence="3" id="KW-1185">Reference proteome</keyword>
<feature type="region of interest" description="Disordered" evidence="1">
    <location>
        <begin position="1"/>
        <end position="40"/>
    </location>
</feature>
<dbReference type="STRING" id="1391653.AKJ08_2607"/>
<name>A0A0K1PFD5_9BACT</name>